<accession>A0ABW2GJ88</accession>
<sequence length="147" mass="15301">MRRVRVMAVMGPVEFVVLTFPGERLNVGAVAALERLRRSGAVRLIDSLVVTRSAESGEAASAHPAELPELAALFPADERPELITPHEAHEAASLLSPGDCALLLLVEHLWAAEAAQAVCEAGGRIAASVRIAPDRMAGAHAGALATA</sequence>
<reference evidence="2" key="1">
    <citation type="journal article" date="2019" name="Int. J. Syst. Evol. Microbiol.">
        <title>The Global Catalogue of Microorganisms (GCM) 10K type strain sequencing project: providing services to taxonomists for standard genome sequencing and annotation.</title>
        <authorList>
            <consortium name="The Broad Institute Genomics Platform"/>
            <consortium name="The Broad Institute Genome Sequencing Center for Infectious Disease"/>
            <person name="Wu L."/>
            <person name="Ma J."/>
        </authorList>
    </citation>
    <scope>NUCLEOTIDE SEQUENCE [LARGE SCALE GENOMIC DNA]</scope>
    <source>
        <strain evidence="2">CGMCC 1.13681</strain>
    </source>
</reference>
<name>A0ABW2GJ88_9ACTN</name>
<keyword evidence="2" id="KW-1185">Reference proteome</keyword>
<protein>
    <submittedName>
        <fullName evidence="1">DUF6325 family protein</fullName>
    </submittedName>
</protein>
<dbReference type="Pfam" id="PF19850">
    <property type="entry name" value="DUF6325"/>
    <property type="match status" value="1"/>
</dbReference>
<proteinExistence type="predicted"/>
<organism evidence="1 2">
    <name type="scientific">Streptomyces polyrhachis</name>
    <dbReference type="NCBI Taxonomy" id="1282885"/>
    <lineage>
        <taxon>Bacteria</taxon>
        <taxon>Bacillati</taxon>
        <taxon>Actinomycetota</taxon>
        <taxon>Actinomycetes</taxon>
        <taxon>Kitasatosporales</taxon>
        <taxon>Streptomycetaceae</taxon>
        <taxon>Streptomyces</taxon>
    </lineage>
</organism>
<evidence type="ECO:0000313" key="1">
    <source>
        <dbReference type="EMBL" id="MFC7219134.1"/>
    </source>
</evidence>
<dbReference type="EMBL" id="JBHSZO010000018">
    <property type="protein sequence ID" value="MFC7219134.1"/>
    <property type="molecule type" value="Genomic_DNA"/>
</dbReference>
<gene>
    <name evidence="1" type="ORF">ACFQLX_13300</name>
</gene>
<dbReference type="InterPro" id="IPR046288">
    <property type="entry name" value="DUF6325"/>
</dbReference>
<evidence type="ECO:0000313" key="2">
    <source>
        <dbReference type="Proteomes" id="UP001596413"/>
    </source>
</evidence>
<comment type="caution">
    <text evidence="1">The sequence shown here is derived from an EMBL/GenBank/DDBJ whole genome shotgun (WGS) entry which is preliminary data.</text>
</comment>
<dbReference type="Proteomes" id="UP001596413">
    <property type="component" value="Unassembled WGS sequence"/>
</dbReference>